<dbReference type="InterPro" id="IPR017850">
    <property type="entry name" value="Alkaline_phosphatase_core_sf"/>
</dbReference>
<dbReference type="SUPFAM" id="SSF53649">
    <property type="entry name" value="Alkaline phosphatase-like"/>
    <property type="match status" value="1"/>
</dbReference>
<evidence type="ECO:0000256" key="2">
    <source>
        <dbReference type="ARBA" id="ARBA00022723"/>
    </source>
</evidence>
<comment type="caution">
    <text evidence="7">The sequence shown here is derived from an EMBL/GenBank/DDBJ whole genome shotgun (WGS) entry which is preliminary data.</text>
</comment>
<dbReference type="PANTHER" id="PTHR42693">
    <property type="entry name" value="ARYLSULFATASE FAMILY MEMBER"/>
    <property type="match status" value="1"/>
</dbReference>
<dbReference type="InterPro" id="IPR024607">
    <property type="entry name" value="Sulfatase_CS"/>
</dbReference>
<dbReference type="Proteomes" id="UP000610846">
    <property type="component" value="Unassembled WGS sequence"/>
</dbReference>
<dbReference type="GO" id="GO:0046872">
    <property type="term" value="F:metal ion binding"/>
    <property type="evidence" value="ECO:0007669"/>
    <property type="project" value="UniProtKB-KW"/>
</dbReference>
<feature type="region of interest" description="Disordered" evidence="5">
    <location>
        <begin position="1"/>
        <end position="51"/>
    </location>
</feature>
<dbReference type="EMBL" id="JACYHB010000008">
    <property type="protein sequence ID" value="MBD8079542.1"/>
    <property type="molecule type" value="Genomic_DNA"/>
</dbReference>
<dbReference type="GO" id="GO:0016787">
    <property type="term" value="F:hydrolase activity"/>
    <property type="evidence" value="ECO:0007669"/>
    <property type="project" value="UniProtKB-KW"/>
</dbReference>
<protein>
    <submittedName>
        <fullName evidence="7">Sulfatase-like hydrolase/transferase</fullName>
    </submittedName>
</protein>
<dbReference type="RefSeq" id="WP_191829132.1">
    <property type="nucleotide sequence ID" value="NZ_JACYHB010000008.1"/>
</dbReference>
<keyword evidence="8" id="KW-1185">Reference proteome</keyword>
<reference evidence="7" key="1">
    <citation type="journal article" date="2018" name="Curr. Microbiol.">
        <title>Cellulosimicrobium arenosum sp. nov., Isolated from Marine Sediment Sand.</title>
        <authorList>
            <person name="Oh M."/>
            <person name="Kim J.H."/>
            <person name="Yoon J.H."/>
            <person name="Schumann P."/>
            <person name="Kim W."/>
        </authorList>
    </citation>
    <scope>NUCLEOTIDE SEQUENCE</scope>
    <source>
        <strain evidence="7">KCTC 49039</strain>
    </source>
</reference>
<gene>
    <name evidence="7" type="ORF">IF651_10795</name>
</gene>
<dbReference type="Pfam" id="PF00884">
    <property type="entry name" value="Sulfatase"/>
    <property type="match status" value="1"/>
</dbReference>
<evidence type="ECO:0000259" key="6">
    <source>
        <dbReference type="Pfam" id="PF00884"/>
    </source>
</evidence>
<dbReference type="AlphaFoldDB" id="A0A927J0D8"/>
<dbReference type="Gene3D" id="3.40.720.10">
    <property type="entry name" value="Alkaline Phosphatase, subunit A"/>
    <property type="match status" value="1"/>
</dbReference>
<dbReference type="InterPro" id="IPR050738">
    <property type="entry name" value="Sulfatase"/>
</dbReference>
<dbReference type="InterPro" id="IPR000917">
    <property type="entry name" value="Sulfatase_N"/>
</dbReference>
<keyword evidence="2" id="KW-0479">Metal-binding</keyword>
<comment type="similarity">
    <text evidence="1">Belongs to the sulfatase family.</text>
</comment>
<evidence type="ECO:0000256" key="3">
    <source>
        <dbReference type="ARBA" id="ARBA00022801"/>
    </source>
</evidence>
<organism evidence="7 8">
    <name type="scientific">Cellulosimicrobium arenosum</name>
    <dbReference type="NCBI Taxonomy" id="2708133"/>
    <lineage>
        <taxon>Bacteria</taxon>
        <taxon>Bacillati</taxon>
        <taxon>Actinomycetota</taxon>
        <taxon>Actinomycetes</taxon>
        <taxon>Micrococcales</taxon>
        <taxon>Promicromonosporaceae</taxon>
        <taxon>Cellulosimicrobium</taxon>
    </lineage>
</organism>
<proteinExistence type="inferred from homology"/>
<evidence type="ECO:0000256" key="5">
    <source>
        <dbReference type="SAM" id="MobiDB-lite"/>
    </source>
</evidence>
<dbReference type="CDD" id="cd16025">
    <property type="entry name" value="PAS_like"/>
    <property type="match status" value="1"/>
</dbReference>
<keyword evidence="4" id="KW-0106">Calcium</keyword>
<dbReference type="PANTHER" id="PTHR42693:SF43">
    <property type="entry name" value="BLL2667 PROTEIN"/>
    <property type="match status" value="1"/>
</dbReference>
<dbReference type="InterPro" id="IPR013320">
    <property type="entry name" value="ConA-like_dom_sf"/>
</dbReference>
<accession>A0A927J0D8</accession>
<dbReference type="PROSITE" id="PS00523">
    <property type="entry name" value="SULFATASE_1"/>
    <property type="match status" value="1"/>
</dbReference>
<name>A0A927J0D8_9MICO</name>
<reference evidence="7" key="2">
    <citation type="submission" date="2020-09" db="EMBL/GenBank/DDBJ databases">
        <authorList>
            <person name="Yu Y."/>
        </authorList>
    </citation>
    <scope>NUCLEOTIDE SEQUENCE</scope>
    <source>
        <strain evidence="7">KCTC 49039</strain>
    </source>
</reference>
<evidence type="ECO:0000313" key="7">
    <source>
        <dbReference type="EMBL" id="MBD8079542.1"/>
    </source>
</evidence>
<feature type="compositionally biased region" description="Pro residues" evidence="5">
    <location>
        <begin position="13"/>
        <end position="24"/>
    </location>
</feature>
<evidence type="ECO:0000256" key="4">
    <source>
        <dbReference type="ARBA" id="ARBA00022837"/>
    </source>
</evidence>
<keyword evidence="3 7" id="KW-0378">Hydrolase</keyword>
<sequence length="785" mass="85631">MSEDTSATVVGRPLPPERTLPFPPRRSGSLAGRTLAESTYSPRPPEQHLPDDAPNVVVILVDDAGPALPTTLGGLVRTPTLDRVRAGGVGYNRFHTTAMCSPTRASLLTGRNHHRIGNGQIAELANDWDGYSGHIPKTSATMAEVLRQYGYSTGAWGKWHNTPAEETTAAGPFERWPTGYGFEYFYGFLAGEASQYEPNLVRNTSTVLPPKTPEEGYHLSEDIADDAMRWLREHKASASDKPFFVYWATGALHGPHHVMKEWADRYAGMFDDGWDAYRGRALEGAKDAGWVPQDTELTPRDESLDAWDDIPADQKAFQSRLMEVAAGFGEHADVQAGRLLDEVERLGYGDNTIVVYIWGDNGSSGEGQNGTISELLAQNGIPSTVEQHIAALDDLGGLDALGTSATDNMYHAGWAWAGSSPYKGMKLLASHLGGTRNPMFVSWPDRITPDSRPRTQFHHVVDLVPTIYEILGISHPETVNGIPQDPIDGTSFAYSIDDPDAVGRHRTQYFEIMGSRSIYSNGWMASAVGPRLPWVPGTPAGITTWTPDHDVWELYHLDEDWSQAHDLAAEHPERLAELKELFAIEAARNEALPIGGGLWVLVHPEDRITPPYSEWEMSGDTVRVPEFCAPALGNRPNTVTMTVTVPERAEGVLYKLGGAGGGLTCFLLDGVLTYEYNLFLIERTVIRSDAPVAPGEHTIEIATTYVETRPAGPLQVVLSVDGDEVASGTVPTSAPLLFSANDCLDIGRAYGGAVSREYADRMPFAFTGRIDDVRIAYVVPDADPA</sequence>
<evidence type="ECO:0000256" key="1">
    <source>
        <dbReference type="ARBA" id="ARBA00008779"/>
    </source>
</evidence>
<dbReference type="Gene3D" id="3.30.1120.10">
    <property type="match status" value="1"/>
</dbReference>
<dbReference type="SUPFAM" id="SSF49899">
    <property type="entry name" value="Concanavalin A-like lectins/glucanases"/>
    <property type="match status" value="1"/>
</dbReference>
<evidence type="ECO:0000313" key="8">
    <source>
        <dbReference type="Proteomes" id="UP000610846"/>
    </source>
</evidence>
<feature type="domain" description="Sulfatase N-terminal" evidence="6">
    <location>
        <begin position="54"/>
        <end position="473"/>
    </location>
</feature>